<sequence length="901" mass="102396">MAPRTDKRNAAKAKAGKPRAKEKAASVRRDKTKTADGTPPEVNTDEACPSAATGSAKEANLGAFEAPRLLTALKYQIVSKKSTPSHKEAAQKLLDEYKNGDHKRKWNILESLTNRGFQDLTWTHSRSEASTRKETESSEVLSGMMTRAKILQLNGFDEQQLEEAEATELLEDLLQESESLHEHKRNKVPHRNPRLCRYFYKFNVGTKEGEHFEKEDRLEAYAETKGQKIMKSLDDAKDSSGEGSSDSFKAWSSMMGHLKKLKTHMQTLEDQVFVAEKRMQASKHEDLAVRQAELQTAKKKLQDALQELRMHIMDSTTKHKRTDDCTNSIREREELKQKVEDAKAECAAQIELSRVLAQQAKGFALGGKACLLCRGESGKACLPCSRIRWTAWLPPGSFLRPHGGVFAMYHKRVAPEYRTSPDKRLRSEFVDLFLSNAASSSRVSRLAQAAHEAGVVGMEELAHRSREDSTNKARDITRMAHRYKKWPKVYEATLRGRTVAKEEEVQCRCSMLLPHEFVYVLCQHNDLSTLLQTQEALLAKRPDLTPHHVENTLWLGLWQMPLARHDGSAFGYSDSWRKSRAGKVIGARGRLVELSADWSMFKQVLGLPGWQETGPCCWKCGTSRTSLQDVGPHAAWRRDRLSHAELLQRQADHAKWTSTFFDIPHVTVDTIKIDWLHAADLGVITDFLGNFFWYLTMFKVSGGMRHGTHQQRCEEFFNTDIKGYYARERIEDRIPCLRPTMLKKDGGSYKLRAKGGETRGLIGVIRELIAKYLDGGVPLERAMGHTGQQVVTMYACLSRTNWCPVVFESASIAFMKGMVWLERFHQRQDDHTSWRLKPKSHLLLELAREGTNPSLTWCYRDESWGGEVAELARRSGGAFTILAVSRQMLFRFLARESFPRV</sequence>
<evidence type="ECO:0000313" key="4">
    <source>
        <dbReference type="EMBL" id="CAL4770288.1"/>
    </source>
</evidence>
<dbReference type="EMBL" id="CAMXCT020000764">
    <property type="protein sequence ID" value="CAL1136351.1"/>
    <property type="molecule type" value="Genomic_DNA"/>
</dbReference>
<dbReference type="AlphaFoldDB" id="A0A9P1C342"/>
<organism evidence="3">
    <name type="scientific">Cladocopium goreaui</name>
    <dbReference type="NCBI Taxonomy" id="2562237"/>
    <lineage>
        <taxon>Eukaryota</taxon>
        <taxon>Sar</taxon>
        <taxon>Alveolata</taxon>
        <taxon>Dinophyceae</taxon>
        <taxon>Suessiales</taxon>
        <taxon>Symbiodiniaceae</taxon>
        <taxon>Cladocopium</taxon>
    </lineage>
</organism>
<feature type="region of interest" description="Disordered" evidence="2">
    <location>
        <begin position="1"/>
        <end position="54"/>
    </location>
</feature>
<gene>
    <name evidence="3" type="ORF">C1SCF055_LOCUS10628</name>
</gene>
<evidence type="ECO:0000256" key="1">
    <source>
        <dbReference type="SAM" id="Coils"/>
    </source>
</evidence>
<dbReference type="EMBL" id="CAMXCT010000764">
    <property type="protein sequence ID" value="CAI3982976.1"/>
    <property type="molecule type" value="Genomic_DNA"/>
</dbReference>
<reference evidence="3" key="1">
    <citation type="submission" date="2022-10" db="EMBL/GenBank/DDBJ databases">
        <authorList>
            <person name="Chen Y."/>
            <person name="Dougan E. K."/>
            <person name="Chan C."/>
            <person name="Rhodes N."/>
            <person name="Thang M."/>
        </authorList>
    </citation>
    <scope>NUCLEOTIDE SEQUENCE</scope>
</reference>
<dbReference type="EMBL" id="CAMXCT030000764">
    <property type="protein sequence ID" value="CAL4770288.1"/>
    <property type="molecule type" value="Genomic_DNA"/>
</dbReference>
<proteinExistence type="predicted"/>
<keyword evidence="1" id="KW-0175">Coiled coil</keyword>
<evidence type="ECO:0000313" key="3">
    <source>
        <dbReference type="EMBL" id="CAI3982976.1"/>
    </source>
</evidence>
<name>A0A9P1C342_9DINO</name>
<dbReference type="Proteomes" id="UP001152797">
    <property type="component" value="Unassembled WGS sequence"/>
</dbReference>
<protein>
    <submittedName>
        <fullName evidence="3">Uncharacterized protein</fullName>
    </submittedName>
</protein>
<feature type="coiled-coil region" evidence="1">
    <location>
        <begin position="258"/>
        <end position="352"/>
    </location>
</feature>
<accession>A0A9P1C342</accession>
<comment type="caution">
    <text evidence="3">The sequence shown here is derived from an EMBL/GenBank/DDBJ whole genome shotgun (WGS) entry which is preliminary data.</text>
</comment>
<dbReference type="OrthoDB" id="412977at2759"/>
<evidence type="ECO:0000256" key="2">
    <source>
        <dbReference type="SAM" id="MobiDB-lite"/>
    </source>
</evidence>
<reference evidence="4 5" key="2">
    <citation type="submission" date="2024-05" db="EMBL/GenBank/DDBJ databases">
        <authorList>
            <person name="Chen Y."/>
            <person name="Shah S."/>
            <person name="Dougan E. K."/>
            <person name="Thang M."/>
            <person name="Chan C."/>
        </authorList>
    </citation>
    <scope>NUCLEOTIDE SEQUENCE [LARGE SCALE GENOMIC DNA]</scope>
</reference>
<feature type="compositionally biased region" description="Basic and acidic residues" evidence="2">
    <location>
        <begin position="19"/>
        <end position="34"/>
    </location>
</feature>
<evidence type="ECO:0000313" key="5">
    <source>
        <dbReference type="Proteomes" id="UP001152797"/>
    </source>
</evidence>
<keyword evidence="5" id="KW-1185">Reference proteome</keyword>